<comment type="caution">
    <text evidence="1">The sequence shown here is derived from an EMBL/GenBank/DDBJ whole genome shotgun (WGS) entry which is preliminary data.</text>
</comment>
<sequence>MESTYSLANKANQPKGKVAAPVYQAVEMPADVVDFATIDGGVIDYYACEQAVSRGAGIFIGGYFVGVTEFSQCYEQQTFMSK</sequence>
<dbReference type="EMBL" id="JAAGWD010000002">
    <property type="protein sequence ID" value="NEM97450.1"/>
    <property type="molecule type" value="Genomic_DNA"/>
</dbReference>
<proteinExistence type="predicted"/>
<keyword evidence="2" id="KW-1185">Reference proteome</keyword>
<evidence type="ECO:0000313" key="2">
    <source>
        <dbReference type="Proteomes" id="UP000474777"/>
    </source>
</evidence>
<organism evidence="1 2">
    <name type="scientific">Pontibacter burrus</name>
    <dbReference type="NCBI Taxonomy" id="2704466"/>
    <lineage>
        <taxon>Bacteria</taxon>
        <taxon>Pseudomonadati</taxon>
        <taxon>Bacteroidota</taxon>
        <taxon>Cytophagia</taxon>
        <taxon>Cytophagales</taxon>
        <taxon>Hymenobacteraceae</taxon>
        <taxon>Pontibacter</taxon>
    </lineage>
</organism>
<evidence type="ECO:0000313" key="1">
    <source>
        <dbReference type="EMBL" id="NEM97450.1"/>
    </source>
</evidence>
<dbReference type="AlphaFoldDB" id="A0A6B3LV78"/>
<protein>
    <submittedName>
        <fullName evidence="1">Uncharacterized protein</fullName>
    </submittedName>
</protein>
<reference evidence="1 2" key="1">
    <citation type="submission" date="2020-02" db="EMBL/GenBank/DDBJ databases">
        <authorList>
            <person name="Kim M.K."/>
        </authorList>
    </citation>
    <scope>NUCLEOTIDE SEQUENCE [LARGE SCALE GENOMIC DNA]</scope>
    <source>
        <strain evidence="1 2">BT327</strain>
    </source>
</reference>
<dbReference type="RefSeq" id="WP_163913796.1">
    <property type="nucleotide sequence ID" value="NZ_JAAGWD010000002.1"/>
</dbReference>
<gene>
    <name evidence="1" type="ORF">GXP69_07075</name>
</gene>
<name>A0A6B3LV78_9BACT</name>
<accession>A0A6B3LV78</accession>
<dbReference type="Proteomes" id="UP000474777">
    <property type="component" value="Unassembled WGS sequence"/>
</dbReference>